<gene>
    <name evidence="4" type="ORF">LY90DRAFT_408438</name>
</gene>
<dbReference type="Pfam" id="PF00023">
    <property type="entry name" value="Ank"/>
    <property type="match status" value="1"/>
</dbReference>
<feature type="repeat" description="ANK" evidence="3">
    <location>
        <begin position="48"/>
        <end position="80"/>
    </location>
</feature>
<accession>A0A1Y2DMH9</accession>
<protein>
    <submittedName>
        <fullName evidence="4">Ankyrin repeat protein</fullName>
    </submittedName>
</protein>
<dbReference type="InterPro" id="IPR051637">
    <property type="entry name" value="Ank_repeat_dom-contain_49"/>
</dbReference>
<evidence type="ECO:0000313" key="4">
    <source>
        <dbReference type="EMBL" id="ORY60460.1"/>
    </source>
</evidence>
<dbReference type="PANTHER" id="PTHR24180">
    <property type="entry name" value="CYCLIN-DEPENDENT KINASE INHIBITOR 2C-RELATED"/>
    <property type="match status" value="1"/>
</dbReference>
<dbReference type="Pfam" id="PF12796">
    <property type="entry name" value="Ank_2"/>
    <property type="match status" value="1"/>
</dbReference>
<feature type="non-terminal residue" evidence="4">
    <location>
        <position position="135"/>
    </location>
</feature>
<comment type="caution">
    <text evidence="4">The sequence shown here is derived from an EMBL/GenBank/DDBJ whole genome shotgun (WGS) entry which is preliminary data.</text>
</comment>
<dbReference type="SMART" id="SM00248">
    <property type="entry name" value="ANK"/>
    <property type="match status" value="3"/>
</dbReference>
<dbReference type="InterPro" id="IPR002110">
    <property type="entry name" value="Ankyrin_rpt"/>
</dbReference>
<dbReference type="OrthoDB" id="2136152at2759"/>
<dbReference type="InterPro" id="IPR036770">
    <property type="entry name" value="Ankyrin_rpt-contain_sf"/>
</dbReference>
<dbReference type="AlphaFoldDB" id="A0A1Y2DMH9"/>
<proteinExistence type="predicted"/>
<evidence type="ECO:0000256" key="2">
    <source>
        <dbReference type="ARBA" id="ARBA00023043"/>
    </source>
</evidence>
<organism evidence="4 5">
    <name type="scientific">Neocallimastix californiae</name>
    <dbReference type="NCBI Taxonomy" id="1754190"/>
    <lineage>
        <taxon>Eukaryota</taxon>
        <taxon>Fungi</taxon>
        <taxon>Fungi incertae sedis</taxon>
        <taxon>Chytridiomycota</taxon>
        <taxon>Chytridiomycota incertae sedis</taxon>
        <taxon>Neocallimastigomycetes</taxon>
        <taxon>Neocallimastigales</taxon>
        <taxon>Neocallimastigaceae</taxon>
        <taxon>Neocallimastix</taxon>
    </lineage>
</organism>
<keyword evidence="2 3" id="KW-0040">ANK repeat</keyword>
<feature type="repeat" description="ANK" evidence="3">
    <location>
        <begin position="15"/>
        <end position="47"/>
    </location>
</feature>
<dbReference type="Gene3D" id="1.25.40.20">
    <property type="entry name" value="Ankyrin repeat-containing domain"/>
    <property type="match status" value="1"/>
</dbReference>
<sequence length="135" mass="15440">MLQQDDILIDEIDGMGKTGLILACENDHLEVVNLLLDSHCNLFIRDNSGRSAIFFACETNNTEMIKLLLHHQADITQNDNDNVYPLHLVSAKGNLEIVRVFVEDQQADIECRDNFGYTPLFLAYIHHQNPIIKYL</sequence>
<dbReference type="PANTHER" id="PTHR24180:SF45">
    <property type="entry name" value="POLY [ADP-RIBOSE] POLYMERASE TANKYRASE"/>
    <property type="match status" value="1"/>
</dbReference>
<dbReference type="SUPFAM" id="SSF48403">
    <property type="entry name" value="Ankyrin repeat"/>
    <property type="match status" value="1"/>
</dbReference>
<keyword evidence="5" id="KW-1185">Reference proteome</keyword>
<evidence type="ECO:0000313" key="5">
    <source>
        <dbReference type="Proteomes" id="UP000193920"/>
    </source>
</evidence>
<reference evidence="4 5" key="1">
    <citation type="submission" date="2016-08" db="EMBL/GenBank/DDBJ databases">
        <title>A Parts List for Fungal Cellulosomes Revealed by Comparative Genomics.</title>
        <authorList>
            <consortium name="DOE Joint Genome Institute"/>
            <person name="Haitjema C.H."/>
            <person name="Gilmore S.P."/>
            <person name="Henske J.K."/>
            <person name="Solomon K.V."/>
            <person name="De Groot R."/>
            <person name="Kuo A."/>
            <person name="Mondo S.J."/>
            <person name="Salamov A.A."/>
            <person name="Labutti K."/>
            <person name="Zhao Z."/>
            <person name="Chiniquy J."/>
            <person name="Barry K."/>
            <person name="Brewer H.M."/>
            <person name="Purvine S.O."/>
            <person name="Wright A.T."/>
            <person name="Boxma B."/>
            <person name="Van Alen T."/>
            <person name="Hackstein J.H."/>
            <person name="Baker S.E."/>
            <person name="Grigoriev I.V."/>
            <person name="O'Malley M.A."/>
        </authorList>
    </citation>
    <scope>NUCLEOTIDE SEQUENCE [LARGE SCALE GENOMIC DNA]</scope>
    <source>
        <strain evidence="4 5">G1</strain>
    </source>
</reference>
<evidence type="ECO:0000256" key="3">
    <source>
        <dbReference type="PROSITE-ProRule" id="PRU00023"/>
    </source>
</evidence>
<keyword evidence="1" id="KW-0677">Repeat</keyword>
<dbReference type="PROSITE" id="PS50088">
    <property type="entry name" value="ANK_REPEAT"/>
    <property type="match status" value="2"/>
</dbReference>
<evidence type="ECO:0000256" key="1">
    <source>
        <dbReference type="ARBA" id="ARBA00022737"/>
    </source>
</evidence>
<dbReference type="PROSITE" id="PS50297">
    <property type="entry name" value="ANK_REP_REGION"/>
    <property type="match status" value="1"/>
</dbReference>
<dbReference type="EMBL" id="MCOG01000061">
    <property type="protein sequence ID" value="ORY60460.1"/>
    <property type="molecule type" value="Genomic_DNA"/>
</dbReference>
<dbReference type="Proteomes" id="UP000193920">
    <property type="component" value="Unassembled WGS sequence"/>
</dbReference>
<name>A0A1Y2DMH9_9FUNG</name>